<reference evidence="2 3" key="1">
    <citation type="submission" date="2018-11" db="EMBL/GenBank/DDBJ databases">
        <title>Sequencing the genomes of 1000 actinobacteria strains.</title>
        <authorList>
            <person name="Klenk H.-P."/>
        </authorList>
    </citation>
    <scope>NUCLEOTIDE SEQUENCE [LARGE SCALE GENOMIC DNA]</scope>
    <source>
        <strain evidence="2 3">DSM 44254</strain>
    </source>
</reference>
<feature type="transmembrane region" description="Helical" evidence="1">
    <location>
        <begin position="66"/>
        <end position="85"/>
    </location>
</feature>
<feature type="transmembrane region" description="Helical" evidence="1">
    <location>
        <begin position="35"/>
        <end position="54"/>
    </location>
</feature>
<keyword evidence="1" id="KW-1133">Transmembrane helix</keyword>
<evidence type="ECO:0000313" key="2">
    <source>
        <dbReference type="EMBL" id="ROO88445.1"/>
    </source>
</evidence>
<keyword evidence="1" id="KW-0812">Transmembrane</keyword>
<dbReference type="OrthoDB" id="193343at2"/>
<protein>
    <submittedName>
        <fullName evidence="2">Uncharacterized membrane protein HdeD (DUF308 family)</fullName>
    </submittedName>
</protein>
<name>A0A3N1D4J3_9ACTN</name>
<comment type="caution">
    <text evidence="2">The sequence shown here is derived from an EMBL/GenBank/DDBJ whole genome shotgun (WGS) entry which is preliminary data.</text>
</comment>
<feature type="transmembrane region" description="Helical" evidence="1">
    <location>
        <begin position="12"/>
        <end position="29"/>
    </location>
</feature>
<keyword evidence="3" id="KW-1185">Reference proteome</keyword>
<feature type="transmembrane region" description="Helical" evidence="1">
    <location>
        <begin position="148"/>
        <end position="168"/>
    </location>
</feature>
<proteinExistence type="predicted"/>
<dbReference type="InterPro" id="IPR005325">
    <property type="entry name" value="DUF308_memb"/>
</dbReference>
<dbReference type="InterPro" id="IPR052712">
    <property type="entry name" value="Acid_resist_chaperone_HdeD"/>
</dbReference>
<organism evidence="2 3">
    <name type="scientific">Actinocorallia herbida</name>
    <dbReference type="NCBI Taxonomy" id="58109"/>
    <lineage>
        <taxon>Bacteria</taxon>
        <taxon>Bacillati</taxon>
        <taxon>Actinomycetota</taxon>
        <taxon>Actinomycetes</taxon>
        <taxon>Streptosporangiales</taxon>
        <taxon>Thermomonosporaceae</taxon>
        <taxon>Actinocorallia</taxon>
    </lineage>
</organism>
<feature type="transmembrane region" description="Helical" evidence="1">
    <location>
        <begin position="91"/>
        <end position="111"/>
    </location>
</feature>
<sequence length="192" mass="20730">MIEEIARHWWLVLLRGIIAVLFGIIAWVWPGITVIALAILFGAYALVDGIAAVYHAIKGVPGQSRGWLAFTGVLSILAGLIALFWPGITVFVLLLVIACWAIITGVFEIITGIWLRRKIDGEWWYIVGGIVSVLFGLLLLIWPGQGGLALIWIIGLFSILAGIALIITSFRLRGLRGKGPDLPSGPPPAAAF</sequence>
<dbReference type="PANTHER" id="PTHR34989">
    <property type="entry name" value="PROTEIN HDED"/>
    <property type="match status" value="1"/>
</dbReference>
<dbReference type="RefSeq" id="WP_123667684.1">
    <property type="nucleotide sequence ID" value="NZ_RJKE01000001.1"/>
</dbReference>
<feature type="transmembrane region" description="Helical" evidence="1">
    <location>
        <begin position="123"/>
        <end position="142"/>
    </location>
</feature>
<accession>A0A3N1D4J3</accession>
<dbReference type="Proteomes" id="UP000272400">
    <property type="component" value="Unassembled WGS sequence"/>
</dbReference>
<dbReference type="AlphaFoldDB" id="A0A3N1D4J3"/>
<evidence type="ECO:0000256" key="1">
    <source>
        <dbReference type="SAM" id="Phobius"/>
    </source>
</evidence>
<gene>
    <name evidence="2" type="ORF">EDD29_6114</name>
</gene>
<dbReference type="GO" id="GO:0005886">
    <property type="term" value="C:plasma membrane"/>
    <property type="evidence" value="ECO:0007669"/>
    <property type="project" value="TreeGrafter"/>
</dbReference>
<evidence type="ECO:0000313" key="3">
    <source>
        <dbReference type="Proteomes" id="UP000272400"/>
    </source>
</evidence>
<dbReference type="PANTHER" id="PTHR34989:SF1">
    <property type="entry name" value="PROTEIN HDED"/>
    <property type="match status" value="1"/>
</dbReference>
<dbReference type="EMBL" id="RJKE01000001">
    <property type="protein sequence ID" value="ROO88445.1"/>
    <property type="molecule type" value="Genomic_DNA"/>
</dbReference>
<keyword evidence="1" id="KW-0472">Membrane</keyword>
<dbReference type="Pfam" id="PF03729">
    <property type="entry name" value="DUF308"/>
    <property type="match status" value="1"/>
</dbReference>